<dbReference type="EMBL" id="JAXOJX010000041">
    <property type="protein sequence ID" value="MDZ5459279.1"/>
    <property type="molecule type" value="Genomic_DNA"/>
</dbReference>
<evidence type="ECO:0000313" key="2">
    <source>
        <dbReference type="EMBL" id="MDZ5459279.1"/>
    </source>
</evidence>
<keyword evidence="3" id="KW-1185">Reference proteome</keyword>
<name>A0ABU5IK57_9BURK</name>
<reference evidence="2 3" key="1">
    <citation type="submission" date="2023-11" db="EMBL/GenBank/DDBJ databases">
        <title>Draft genome of Azohydromonas lata strain H1 (DSM1123), a polyhydroxyalkanoate producer.</title>
        <authorList>
            <person name="Traversa D."/>
            <person name="D'Addabbo P."/>
            <person name="Pazzani C."/>
            <person name="Manzari C."/>
            <person name="Chiara M."/>
            <person name="Scrascia M."/>
        </authorList>
    </citation>
    <scope>NUCLEOTIDE SEQUENCE [LARGE SCALE GENOMIC DNA]</scope>
    <source>
        <strain evidence="2 3">H1</strain>
    </source>
</reference>
<evidence type="ECO:0000259" key="1">
    <source>
        <dbReference type="Pfam" id="PF24720"/>
    </source>
</evidence>
<dbReference type="RefSeq" id="WP_322467061.1">
    <property type="nucleotide sequence ID" value="NZ_JAXOJX010000041.1"/>
</dbReference>
<dbReference type="InterPro" id="IPR056090">
    <property type="entry name" value="DUF7673"/>
</dbReference>
<sequence>MASDNYSPYQPPVTITLQVPSEQVAEFEQLLKDFTSGKVRALAPAFDFDAHDYRGAAQALVHDPDTTYALRARVLEDDKRDPTAALADAERLHALAARRFAEAGSTASVADGRDGLEDVGVQALQRLFKIAKGNSGQCGRVARFLLGLYNGWRFPFDLTLLRGVDEATFEDCVRVLRMDAMLARREVHEHLANGGPEFEKLAETWRMQDVELLKHKAQQFAEDVGFSGSHSKPAAELVEYIQNHR</sequence>
<dbReference type="Pfam" id="PF24720">
    <property type="entry name" value="DUF7673"/>
    <property type="match status" value="1"/>
</dbReference>
<dbReference type="Proteomes" id="UP001293718">
    <property type="component" value="Unassembled WGS sequence"/>
</dbReference>
<gene>
    <name evidence="2" type="ORF">SM757_22130</name>
</gene>
<evidence type="ECO:0000313" key="3">
    <source>
        <dbReference type="Proteomes" id="UP001293718"/>
    </source>
</evidence>
<comment type="caution">
    <text evidence="2">The sequence shown here is derived from an EMBL/GenBank/DDBJ whole genome shotgun (WGS) entry which is preliminary data.</text>
</comment>
<organism evidence="2 3">
    <name type="scientific">Azohydromonas lata</name>
    <dbReference type="NCBI Taxonomy" id="45677"/>
    <lineage>
        <taxon>Bacteria</taxon>
        <taxon>Pseudomonadati</taxon>
        <taxon>Pseudomonadota</taxon>
        <taxon>Betaproteobacteria</taxon>
        <taxon>Burkholderiales</taxon>
        <taxon>Sphaerotilaceae</taxon>
        <taxon>Azohydromonas</taxon>
    </lineage>
</organism>
<accession>A0ABU5IK57</accession>
<feature type="domain" description="DUF7673" evidence="1">
    <location>
        <begin position="122"/>
        <end position="206"/>
    </location>
</feature>
<proteinExistence type="predicted"/>
<protein>
    <submittedName>
        <fullName evidence="2">DUF1949 domain-containing protein</fullName>
    </submittedName>
</protein>